<protein>
    <recommendedName>
        <fullName evidence="1">AbiJ N-terminal domain-containing protein</fullName>
    </recommendedName>
</protein>
<dbReference type="InterPro" id="IPR040508">
    <property type="entry name" value="AbiJ_NTD5"/>
</dbReference>
<accession>A0A1A7RE09</accession>
<dbReference type="EMBL" id="LZDS01000001">
    <property type="protein sequence ID" value="OBX30196.1"/>
    <property type="molecule type" value="Genomic_DNA"/>
</dbReference>
<keyword evidence="3" id="KW-1185">Reference proteome</keyword>
<dbReference type="STRING" id="1443941.A9J31_01450"/>
<dbReference type="Proteomes" id="UP000185753">
    <property type="component" value="Unassembled WGS sequence"/>
</dbReference>
<proteinExistence type="predicted"/>
<evidence type="ECO:0000313" key="3">
    <source>
        <dbReference type="Proteomes" id="UP000185753"/>
    </source>
</evidence>
<sequence>MYNSTFTSNNNQEESNRLILDLKRIIEKEFDATDWSELGLLVNADHIISNHPRLLRSLSWGDGDYGACIIDVLKTIRIDNPQNLQKIKEYLDHRSGDKDTLHVSNQIAEKKITFSPSVFAVPEVNVENDLVAVMMPFSGFDNVYSAIKNAAERANLRCLRADDIWDNSTIIQDIFDLIFKSKIVIVDFSGKNPNVMYETGIAHTLGKLVIPLAQSVNDIPSDMIHHRALTYLKNGEGLERLESDLYQKLIKLSES</sequence>
<dbReference type="AlphaFoldDB" id="A0A1A7RE09"/>
<name>A0A1A7RE09_9GAMM</name>
<gene>
    <name evidence="2" type="ORF">A9J31_01450</name>
</gene>
<evidence type="ECO:0000259" key="1">
    <source>
        <dbReference type="Pfam" id="PF18865"/>
    </source>
</evidence>
<dbReference type="Pfam" id="PF18865">
    <property type="entry name" value="AbiJ_NTD5"/>
    <property type="match status" value="1"/>
</dbReference>
<dbReference type="Gene3D" id="3.40.50.450">
    <property type="match status" value="1"/>
</dbReference>
<reference evidence="3" key="1">
    <citation type="submission" date="2016-06" db="EMBL/GenBank/DDBJ databases">
        <authorList>
            <person name="Radolfova-Krizova L."/>
            <person name="Nemec A."/>
        </authorList>
    </citation>
    <scope>NUCLEOTIDE SEQUENCE [LARGE SCALE GENOMIC DNA]</scope>
    <source>
        <strain evidence="3">ANC 4275</strain>
    </source>
</reference>
<comment type="caution">
    <text evidence="2">The sequence shown here is derived from an EMBL/GenBank/DDBJ whole genome shotgun (WGS) entry which is preliminary data.</text>
</comment>
<organism evidence="2 3">
    <name type="scientific">Acinetobacter gandensis</name>
    <dbReference type="NCBI Taxonomy" id="1443941"/>
    <lineage>
        <taxon>Bacteria</taxon>
        <taxon>Pseudomonadati</taxon>
        <taxon>Pseudomonadota</taxon>
        <taxon>Gammaproteobacteria</taxon>
        <taxon>Moraxellales</taxon>
        <taxon>Moraxellaceae</taxon>
        <taxon>Acinetobacter</taxon>
    </lineage>
</organism>
<feature type="domain" description="AbiJ N-terminal" evidence="1">
    <location>
        <begin position="13"/>
        <end position="98"/>
    </location>
</feature>
<dbReference type="RefSeq" id="WP_067761807.1">
    <property type="nucleotide sequence ID" value="NZ_JBLZYA010000005.1"/>
</dbReference>
<evidence type="ECO:0000313" key="2">
    <source>
        <dbReference type="EMBL" id="OBX30196.1"/>
    </source>
</evidence>